<sequence length="101" mass="10670">MADATVIPIRHRALGDMLRMNLAPGLSFDLTLEEARTLSRALAAVSRDRGAADELYLSPLASDHDLSARPTDAGVQITAASGVCNLSWPAVASLAERLAIE</sequence>
<evidence type="ECO:0000313" key="2">
    <source>
        <dbReference type="Proteomes" id="UP000198755"/>
    </source>
</evidence>
<proteinExistence type="predicted"/>
<dbReference type="RefSeq" id="WP_091684373.1">
    <property type="nucleotide sequence ID" value="NZ_FOSN01000012.1"/>
</dbReference>
<evidence type="ECO:0000313" key="1">
    <source>
        <dbReference type="EMBL" id="SFK60811.1"/>
    </source>
</evidence>
<protein>
    <submittedName>
        <fullName evidence="1">Uncharacterized protein</fullName>
    </submittedName>
</protein>
<dbReference type="AlphaFoldDB" id="A0A1I4AY70"/>
<reference evidence="1 2" key="1">
    <citation type="submission" date="2016-10" db="EMBL/GenBank/DDBJ databases">
        <authorList>
            <person name="de Groot N.N."/>
        </authorList>
    </citation>
    <scope>NUCLEOTIDE SEQUENCE [LARGE SCALE GENOMIC DNA]</scope>
    <source>
        <strain evidence="1 2">NE2</strain>
    </source>
</reference>
<keyword evidence="2" id="KW-1185">Reference proteome</keyword>
<dbReference type="EMBL" id="FOSN01000012">
    <property type="protein sequence ID" value="SFK60811.1"/>
    <property type="molecule type" value="Genomic_DNA"/>
</dbReference>
<dbReference type="OrthoDB" id="8447851at2"/>
<accession>A0A1I4AY70</accession>
<gene>
    <name evidence="1" type="ORF">SAMN05444581_1128</name>
</gene>
<name>A0A1I4AY70_9HYPH</name>
<organism evidence="1 2">
    <name type="scientific">Methylocapsa palsarum</name>
    <dbReference type="NCBI Taxonomy" id="1612308"/>
    <lineage>
        <taxon>Bacteria</taxon>
        <taxon>Pseudomonadati</taxon>
        <taxon>Pseudomonadota</taxon>
        <taxon>Alphaproteobacteria</taxon>
        <taxon>Hyphomicrobiales</taxon>
        <taxon>Beijerinckiaceae</taxon>
        <taxon>Methylocapsa</taxon>
    </lineage>
</organism>
<dbReference type="Proteomes" id="UP000198755">
    <property type="component" value="Unassembled WGS sequence"/>
</dbReference>